<dbReference type="EMBL" id="CBLX010000016">
    <property type="protein sequence ID" value="CDG40375.1"/>
    <property type="molecule type" value="Genomic_DNA"/>
</dbReference>
<dbReference type="SMART" id="SM00563">
    <property type="entry name" value="PlsC"/>
    <property type="match status" value="1"/>
</dbReference>
<dbReference type="GO" id="GO:0016746">
    <property type="term" value="F:acyltransferase activity"/>
    <property type="evidence" value="ECO:0007669"/>
    <property type="project" value="InterPro"/>
</dbReference>
<feature type="domain" description="Phospholipid/glycerol acyltransferase" evidence="1">
    <location>
        <begin position="1"/>
        <end position="118"/>
    </location>
</feature>
<evidence type="ECO:0000313" key="2">
    <source>
        <dbReference type="EMBL" id="CDG40375.1"/>
    </source>
</evidence>
<dbReference type="RefSeq" id="WP_023978072.1">
    <property type="nucleotide sequence ID" value="NZ_CBLX010000016.1"/>
</dbReference>
<protein>
    <submittedName>
        <fullName evidence="2">Mn-containing catalase</fullName>
    </submittedName>
</protein>
<dbReference type="InterPro" id="IPR002123">
    <property type="entry name" value="Plipid/glycerol_acylTrfase"/>
</dbReference>
<dbReference type="Proteomes" id="UP000027583">
    <property type="component" value="Unassembled WGS sequence"/>
</dbReference>
<reference evidence="2 3" key="1">
    <citation type="journal article" date="2014" name="Genome Biol. Evol.">
        <title>Acetic acid bacteria genomes reveal functional traits for adaptation to life in insect guts.</title>
        <authorList>
            <person name="Chouaia B."/>
            <person name="Gaiarsa S."/>
            <person name="Crotti E."/>
            <person name="Comandatore F."/>
            <person name="Degli Esposti M."/>
            <person name="Ricci I."/>
            <person name="Alma A."/>
            <person name="Favia G."/>
            <person name="Bandi C."/>
            <person name="Daffonchio D."/>
        </authorList>
    </citation>
    <scope>NUCLEOTIDE SEQUENCE [LARGE SCALE GENOMIC DNA]</scope>
    <source>
        <strain evidence="2 3">SF2.1</strain>
    </source>
</reference>
<gene>
    <name evidence="2" type="ORF">ASAP_2330</name>
</gene>
<comment type="caution">
    <text evidence="2">The sequence shown here is derived from an EMBL/GenBank/DDBJ whole genome shotgun (WGS) entry which is preliminary data.</text>
</comment>
<proteinExistence type="predicted"/>
<organism evidence="2 3">
    <name type="scientific">Asaia bogorensis</name>
    <dbReference type="NCBI Taxonomy" id="91915"/>
    <lineage>
        <taxon>Bacteria</taxon>
        <taxon>Pseudomonadati</taxon>
        <taxon>Pseudomonadota</taxon>
        <taxon>Alphaproteobacteria</taxon>
        <taxon>Acetobacterales</taxon>
        <taxon>Acetobacteraceae</taxon>
        <taxon>Asaia</taxon>
    </lineage>
</organism>
<reference evidence="2 3" key="2">
    <citation type="journal article" date="2014" name="PLoS ONE">
        <title>Evolution of mitochondria reconstructed from the energy metabolism of living bacteria.</title>
        <authorList>
            <person name="Degli Esposti M."/>
            <person name="Chouaia B."/>
            <person name="Comandatore F."/>
            <person name="Crotti E."/>
            <person name="Sassera D."/>
            <person name="Lievens P.M."/>
            <person name="Daffonchio D."/>
            <person name="Bandi C."/>
        </authorList>
    </citation>
    <scope>NUCLEOTIDE SEQUENCE [LARGE SCALE GENOMIC DNA]</scope>
    <source>
        <strain evidence="2 3">SF2.1</strain>
    </source>
</reference>
<dbReference type="Pfam" id="PF01553">
    <property type="entry name" value="Acyltransferase"/>
    <property type="match status" value="1"/>
</dbReference>
<dbReference type="CDD" id="cd06551">
    <property type="entry name" value="LPLAT"/>
    <property type="match status" value="1"/>
</dbReference>
<evidence type="ECO:0000313" key="3">
    <source>
        <dbReference type="Proteomes" id="UP000027583"/>
    </source>
</evidence>
<name>A0A060QHE5_9PROT</name>
<dbReference type="SUPFAM" id="SSF69593">
    <property type="entry name" value="Glycerol-3-phosphate (1)-acyltransferase"/>
    <property type="match status" value="1"/>
</dbReference>
<accession>A0A060QHE5</accession>
<sequence length="210" mass="23260">MFYSNHPGWWDPALFALLQSHFMPGRPGFGPIDARTLKRYPTLNRAGFLPLDPSSHGSLRQFLHHSVAILKSGGVFWLTAQGQFTDVRLRPVRLKPGLAHIASQATDCVISPVAIEYAYGSESRAEAFIRFGQPVPHSSLPGSLKANHAFLEDALEATQDALAADVITRDHARFRLLLEGRSGMGGLYAQLQKLSSLMRREKHDPRHAGR</sequence>
<dbReference type="eggNOG" id="COG0204">
    <property type="taxonomic scope" value="Bacteria"/>
</dbReference>
<evidence type="ECO:0000259" key="1">
    <source>
        <dbReference type="SMART" id="SM00563"/>
    </source>
</evidence>
<dbReference type="AlphaFoldDB" id="A0A060QHE5"/>